<evidence type="ECO:0000256" key="6">
    <source>
        <dbReference type="ARBA" id="ARBA00022490"/>
    </source>
</evidence>
<feature type="binding site" evidence="21">
    <location>
        <position position="340"/>
    </location>
    <ligand>
        <name>Mg(2+)</name>
        <dbReference type="ChEBI" id="CHEBI:18420"/>
    </ligand>
</feature>
<feature type="region of interest" description="Disordered" evidence="22">
    <location>
        <begin position="58"/>
        <end position="80"/>
    </location>
</feature>
<gene>
    <name evidence="24" type="ORF">EX30DRAFT_358078</name>
</gene>
<evidence type="ECO:0000313" key="25">
    <source>
        <dbReference type="Proteomes" id="UP000298138"/>
    </source>
</evidence>
<dbReference type="AlphaFoldDB" id="A0A4S2N1V2"/>
<evidence type="ECO:0000256" key="7">
    <source>
        <dbReference type="ARBA" id="ARBA00022517"/>
    </source>
</evidence>
<organism evidence="24 25">
    <name type="scientific">Ascodesmis nigricans</name>
    <dbReference type="NCBI Taxonomy" id="341454"/>
    <lineage>
        <taxon>Eukaryota</taxon>
        <taxon>Fungi</taxon>
        <taxon>Dikarya</taxon>
        <taxon>Ascomycota</taxon>
        <taxon>Pezizomycotina</taxon>
        <taxon>Pezizomycetes</taxon>
        <taxon>Pezizales</taxon>
        <taxon>Ascodesmidaceae</taxon>
        <taxon>Ascodesmis</taxon>
    </lineage>
</organism>
<name>A0A4S2N1V2_9PEZI</name>
<feature type="region of interest" description="Disordered" evidence="22">
    <location>
        <begin position="1"/>
        <end position="46"/>
    </location>
</feature>
<evidence type="ECO:0000256" key="15">
    <source>
        <dbReference type="ARBA" id="ARBA00022842"/>
    </source>
</evidence>
<evidence type="ECO:0000256" key="4">
    <source>
        <dbReference type="ARBA" id="ARBA00012513"/>
    </source>
</evidence>
<dbReference type="InterPro" id="IPR000687">
    <property type="entry name" value="RIO_kinase"/>
</dbReference>
<comment type="similarity">
    <text evidence="3 18">Belongs to the protein kinase superfamily. RIO-type Ser/Thr kinase family.</text>
</comment>
<dbReference type="PROSITE" id="PS01245">
    <property type="entry name" value="RIO1"/>
    <property type="match status" value="1"/>
</dbReference>
<dbReference type="PIRSF" id="PIRSF038147">
    <property type="entry name" value="Ser/Thr_PK_RIO1"/>
    <property type="match status" value="1"/>
</dbReference>
<dbReference type="GO" id="GO:0004674">
    <property type="term" value="F:protein serine/threonine kinase activity"/>
    <property type="evidence" value="ECO:0007669"/>
    <property type="project" value="UniProtKB-KW"/>
</dbReference>
<keyword evidence="8 18" id="KW-0723">Serine/threonine-protein kinase</keyword>
<sequence length="543" mass="62386">MSDSQTLYTAPAEPQHTYNPSTGYTVDENSATTPTTSTDPAHDAYDDDDYYSDEYDGLFDDDDTEVTSSLGGGGDLTKRYNRQREAAAGINKGVRSNQPPTSQKAALNARVDSQISALSKFAGRIKLDDLAAGMALGSSKQNTDKSDRATSEQVLDPRTRMILLQLINRGQIAAINGVISTGKEANVYHATSEGEDGRQLHRAIKVYKTSILVFKDRDRYVTGEHRFRHGYSKGNPRQMVKLWAEKEMRNLKRLHAAGLRCPEPLHLRLHVLVMGFLGDKKGWPAPRLRDAGIQGEKEWERCYLEMLSIMWRMYSVCRLVHADLSEYNVLYWDGHLWVIDVSQSVELDHPRTFEFLRMDIKNITDFFRRQGVETIGMKRLFEFLTERAIEEDWAEERILEELAKIEKGGETEADEEVFRQTYIPRTLEDVYDYERDAEKVGRGEGSQLIYRDLLANQGAAKEKEEEEEEEEDEAEDEEESGDEDEESDEEREWKEKTPRGKKHEDRDAKKAHKKEVKEAKREKRKTKMPKNMKKRLVATKKAK</sequence>
<dbReference type="InterPro" id="IPR051272">
    <property type="entry name" value="RIO-type_Ser/Thr_kinase"/>
</dbReference>
<keyword evidence="13" id="KW-0378">Hydrolase</keyword>
<evidence type="ECO:0000256" key="22">
    <source>
        <dbReference type="SAM" id="MobiDB-lite"/>
    </source>
</evidence>
<feature type="compositionally biased region" description="Acidic residues" evidence="22">
    <location>
        <begin position="464"/>
        <end position="490"/>
    </location>
</feature>
<comment type="catalytic activity">
    <reaction evidence="17 18">
        <text>L-seryl-[protein] + ATP = O-phospho-L-seryl-[protein] + ADP + H(+)</text>
        <dbReference type="Rhea" id="RHEA:17989"/>
        <dbReference type="Rhea" id="RHEA-COMP:9863"/>
        <dbReference type="Rhea" id="RHEA-COMP:11604"/>
        <dbReference type="ChEBI" id="CHEBI:15378"/>
        <dbReference type="ChEBI" id="CHEBI:29999"/>
        <dbReference type="ChEBI" id="CHEBI:30616"/>
        <dbReference type="ChEBI" id="CHEBI:83421"/>
        <dbReference type="ChEBI" id="CHEBI:456216"/>
        <dbReference type="EC" id="2.7.11.1"/>
    </reaction>
</comment>
<dbReference type="EMBL" id="ML220114">
    <property type="protein sequence ID" value="TGZ82993.1"/>
    <property type="molecule type" value="Genomic_DNA"/>
</dbReference>
<keyword evidence="9 18" id="KW-0808">Transferase</keyword>
<feature type="compositionally biased region" description="Polar residues" evidence="22">
    <location>
        <begin position="16"/>
        <end position="29"/>
    </location>
</feature>
<feature type="active site" description="4-aspartylphosphate intermediate" evidence="19">
    <location>
        <position position="340"/>
    </location>
</feature>
<feature type="compositionally biased region" description="Basic and acidic residues" evidence="22">
    <location>
        <begin position="491"/>
        <end position="508"/>
    </location>
</feature>
<dbReference type="Pfam" id="PF01163">
    <property type="entry name" value="RIO1"/>
    <property type="match status" value="1"/>
</dbReference>
<dbReference type="Proteomes" id="UP000298138">
    <property type="component" value="Unassembled WGS sequence"/>
</dbReference>
<accession>A0A4S2N1V2</accession>
<dbReference type="PANTHER" id="PTHR45723">
    <property type="entry name" value="SERINE/THREONINE-PROTEIN KINASE RIO1"/>
    <property type="match status" value="1"/>
</dbReference>
<reference evidence="24 25" key="1">
    <citation type="submission" date="2019-04" db="EMBL/GenBank/DDBJ databases">
        <title>Comparative genomics and transcriptomics to analyze fruiting body development in filamentous ascomycetes.</title>
        <authorList>
            <consortium name="DOE Joint Genome Institute"/>
            <person name="Lutkenhaus R."/>
            <person name="Traeger S."/>
            <person name="Breuer J."/>
            <person name="Kuo A."/>
            <person name="Lipzen A."/>
            <person name="Pangilinan J."/>
            <person name="Dilworth D."/>
            <person name="Sandor L."/>
            <person name="Poggeler S."/>
            <person name="Barry K."/>
            <person name="Grigoriev I.V."/>
            <person name="Nowrousian M."/>
        </authorList>
    </citation>
    <scope>NUCLEOTIDE SEQUENCE [LARGE SCALE GENOMIC DNA]</scope>
    <source>
        <strain evidence="24 25">CBS 389.68</strain>
    </source>
</reference>
<feature type="binding site" evidence="20">
    <location>
        <position position="277"/>
    </location>
    <ligand>
        <name>ATP</name>
        <dbReference type="ChEBI" id="CHEBI:30616"/>
    </ligand>
</feature>
<evidence type="ECO:0000256" key="10">
    <source>
        <dbReference type="ARBA" id="ARBA00022723"/>
    </source>
</evidence>
<dbReference type="OrthoDB" id="205248at2759"/>
<evidence type="ECO:0000256" key="5">
    <source>
        <dbReference type="ARBA" id="ARBA00016038"/>
    </source>
</evidence>
<dbReference type="InterPro" id="IPR018934">
    <property type="entry name" value="RIO_dom"/>
</dbReference>
<evidence type="ECO:0000313" key="24">
    <source>
        <dbReference type="EMBL" id="TGZ82993.1"/>
    </source>
</evidence>
<evidence type="ECO:0000256" key="11">
    <source>
        <dbReference type="ARBA" id="ARBA00022741"/>
    </source>
</evidence>
<dbReference type="SUPFAM" id="SSF56112">
    <property type="entry name" value="Protein kinase-like (PK-like)"/>
    <property type="match status" value="1"/>
</dbReference>
<evidence type="ECO:0000256" key="1">
    <source>
        <dbReference type="ARBA" id="ARBA00001946"/>
    </source>
</evidence>
<evidence type="ECO:0000256" key="13">
    <source>
        <dbReference type="ARBA" id="ARBA00022801"/>
    </source>
</evidence>
<dbReference type="SMART" id="SM00090">
    <property type="entry name" value="RIO"/>
    <property type="match status" value="1"/>
</dbReference>
<feature type="compositionally biased region" description="Low complexity" evidence="22">
    <location>
        <begin position="30"/>
        <end position="39"/>
    </location>
</feature>
<keyword evidence="10" id="KW-0479">Metal-binding</keyword>
<dbReference type="GO" id="GO:0016787">
    <property type="term" value="F:hydrolase activity"/>
    <property type="evidence" value="ECO:0007669"/>
    <property type="project" value="UniProtKB-KW"/>
</dbReference>
<keyword evidence="15" id="KW-0460">Magnesium</keyword>
<evidence type="ECO:0000256" key="21">
    <source>
        <dbReference type="PIRSR" id="PIRSR038147-3"/>
    </source>
</evidence>
<feature type="active site" description="Proton acceptor" evidence="19">
    <location>
        <position position="323"/>
    </location>
</feature>
<feature type="binding site" evidence="20">
    <location>
        <position position="205"/>
    </location>
    <ligand>
        <name>ATP</name>
        <dbReference type="ChEBI" id="CHEBI:30616"/>
    </ligand>
</feature>
<dbReference type="Gene3D" id="3.30.200.20">
    <property type="entry name" value="Phosphorylase Kinase, domain 1"/>
    <property type="match status" value="1"/>
</dbReference>
<dbReference type="GO" id="GO:0005524">
    <property type="term" value="F:ATP binding"/>
    <property type="evidence" value="ECO:0007669"/>
    <property type="project" value="UniProtKB-KW"/>
</dbReference>
<feature type="region of interest" description="Disordered" evidence="22">
    <location>
        <begin position="457"/>
        <end position="543"/>
    </location>
</feature>
<evidence type="ECO:0000256" key="18">
    <source>
        <dbReference type="PIRNR" id="PIRNR038147"/>
    </source>
</evidence>
<proteinExistence type="inferred from homology"/>
<dbReference type="EC" id="2.7.11.1" evidence="4 18"/>
<dbReference type="FunFam" id="3.30.200.20:FF:000148">
    <property type="entry name" value="Serine/threonine-protein kinase RIO1"/>
    <property type="match status" value="1"/>
</dbReference>
<dbReference type="InParanoid" id="A0A4S2N1V2"/>
<dbReference type="InterPro" id="IPR017407">
    <property type="entry name" value="Ser/Thr_kinase_Rio1"/>
</dbReference>
<evidence type="ECO:0000256" key="16">
    <source>
        <dbReference type="ARBA" id="ARBA00047899"/>
    </source>
</evidence>
<keyword evidence="11 18" id="KW-0547">Nucleotide-binding</keyword>
<dbReference type="STRING" id="341454.A0A4S2N1V2"/>
<comment type="cofactor">
    <cofactor evidence="1 21">
        <name>Mg(2+)</name>
        <dbReference type="ChEBI" id="CHEBI:18420"/>
    </cofactor>
</comment>
<keyword evidence="25" id="KW-1185">Reference proteome</keyword>
<comment type="subcellular location">
    <subcellularLocation>
        <location evidence="2">Cytoplasm</location>
    </subcellularLocation>
</comment>
<feature type="binding site" evidence="20">
    <location>
        <position position="275"/>
    </location>
    <ligand>
        <name>ATP</name>
        <dbReference type="ChEBI" id="CHEBI:30616"/>
    </ligand>
</feature>
<feature type="compositionally biased region" description="Basic residues" evidence="22">
    <location>
        <begin position="522"/>
        <end position="543"/>
    </location>
</feature>
<dbReference type="Gene3D" id="1.10.510.10">
    <property type="entry name" value="Transferase(Phosphotransferase) domain 1"/>
    <property type="match status" value="1"/>
</dbReference>
<evidence type="ECO:0000256" key="20">
    <source>
        <dbReference type="PIRSR" id="PIRSR038147-2"/>
    </source>
</evidence>
<feature type="domain" description="RIO kinase" evidence="23">
    <location>
        <begin position="144"/>
        <end position="386"/>
    </location>
</feature>
<dbReference type="GO" id="GO:0042254">
    <property type="term" value="P:ribosome biogenesis"/>
    <property type="evidence" value="ECO:0007669"/>
    <property type="project" value="UniProtKB-KW"/>
</dbReference>
<keyword evidence="6" id="KW-0963">Cytoplasm</keyword>
<keyword evidence="12 18" id="KW-0418">Kinase</keyword>
<dbReference type="GO" id="GO:0005737">
    <property type="term" value="C:cytoplasm"/>
    <property type="evidence" value="ECO:0007669"/>
    <property type="project" value="UniProtKB-SubCell"/>
</dbReference>
<dbReference type="InterPro" id="IPR011009">
    <property type="entry name" value="Kinase-like_dom_sf"/>
</dbReference>
<keyword evidence="7" id="KW-0690">Ribosome biogenesis</keyword>
<evidence type="ECO:0000259" key="23">
    <source>
        <dbReference type="SMART" id="SM00090"/>
    </source>
</evidence>
<evidence type="ECO:0000256" key="9">
    <source>
        <dbReference type="ARBA" id="ARBA00022679"/>
    </source>
</evidence>
<dbReference type="GO" id="GO:0106310">
    <property type="term" value="F:protein serine kinase activity"/>
    <property type="evidence" value="ECO:0007669"/>
    <property type="project" value="RHEA"/>
</dbReference>
<evidence type="ECO:0000256" key="8">
    <source>
        <dbReference type="ARBA" id="ARBA00022527"/>
    </source>
</evidence>
<comment type="catalytic activity">
    <reaction evidence="16 18">
        <text>L-threonyl-[protein] + ATP = O-phospho-L-threonyl-[protein] + ADP + H(+)</text>
        <dbReference type="Rhea" id="RHEA:46608"/>
        <dbReference type="Rhea" id="RHEA-COMP:11060"/>
        <dbReference type="Rhea" id="RHEA-COMP:11605"/>
        <dbReference type="ChEBI" id="CHEBI:15378"/>
        <dbReference type="ChEBI" id="CHEBI:30013"/>
        <dbReference type="ChEBI" id="CHEBI:30616"/>
        <dbReference type="ChEBI" id="CHEBI:61977"/>
        <dbReference type="ChEBI" id="CHEBI:456216"/>
        <dbReference type="EC" id="2.7.11.1"/>
    </reaction>
</comment>
<dbReference type="GO" id="GO:0046872">
    <property type="term" value="F:metal ion binding"/>
    <property type="evidence" value="ECO:0007669"/>
    <property type="project" value="UniProtKB-KW"/>
</dbReference>
<evidence type="ECO:0000256" key="19">
    <source>
        <dbReference type="PIRSR" id="PIRSR038147-1"/>
    </source>
</evidence>
<evidence type="ECO:0000256" key="2">
    <source>
        <dbReference type="ARBA" id="ARBA00004496"/>
    </source>
</evidence>
<dbReference type="CDD" id="cd05147">
    <property type="entry name" value="RIO1_euk"/>
    <property type="match status" value="1"/>
</dbReference>
<evidence type="ECO:0000256" key="12">
    <source>
        <dbReference type="ARBA" id="ARBA00022777"/>
    </source>
</evidence>
<protein>
    <recommendedName>
        <fullName evidence="5 18">Serine/threonine-protein kinase RIO1</fullName>
        <ecNumber evidence="4 18">2.7.11.1</ecNumber>
    </recommendedName>
</protein>
<evidence type="ECO:0000256" key="14">
    <source>
        <dbReference type="ARBA" id="ARBA00022840"/>
    </source>
</evidence>
<keyword evidence="14 18" id="KW-0067">ATP-binding</keyword>
<feature type="binding site" evidence="21">
    <location>
        <position position="328"/>
    </location>
    <ligand>
        <name>Mg(2+)</name>
        <dbReference type="ChEBI" id="CHEBI:18420"/>
    </ligand>
</feature>
<evidence type="ECO:0000256" key="17">
    <source>
        <dbReference type="ARBA" id="ARBA00048679"/>
    </source>
</evidence>
<dbReference type="FunCoup" id="A0A4S2N1V2">
    <property type="interactions" value="947"/>
</dbReference>
<evidence type="ECO:0000256" key="3">
    <source>
        <dbReference type="ARBA" id="ARBA00009196"/>
    </source>
</evidence>
<dbReference type="InterPro" id="IPR018935">
    <property type="entry name" value="RIO_kinase_CS"/>
</dbReference>